<dbReference type="Proteomes" id="UP000030671">
    <property type="component" value="Unassembled WGS sequence"/>
</dbReference>
<accession>W4K0V3</accession>
<evidence type="ECO:0000313" key="3">
    <source>
        <dbReference type="Proteomes" id="UP000030671"/>
    </source>
</evidence>
<feature type="non-terminal residue" evidence="2">
    <location>
        <position position="119"/>
    </location>
</feature>
<evidence type="ECO:0000313" key="2">
    <source>
        <dbReference type="EMBL" id="ETW79458.1"/>
    </source>
</evidence>
<reference evidence="2 3" key="1">
    <citation type="journal article" date="2012" name="New Phytol.">
        <title>Insight into trade-off between wood decay and parasitism from the genome of a fungal forest pathogen.</title>
        <authorList>
            <person name="Olson A."/>
            <person name="Aerts A."/>
            <person name="Asiegbu F."/>
            <person name="Belbahri L."/>
            <person name="Bouzid O."/>
            <person name="Broberg A."/>
            <person name="Canback B."/>
            <person name="Coutinho P.M."/>
            <person name="Cullen D."/>
            <person name="Dalman K."/>
            <person name="Deflorio G."/>
            <person name="van Diepen L.T."/>
            <person name="Dunand C."/>
            <person name="Duplessis S."/>
            <person name="Durling M."/>
            <person name="Gonthier P."/>
            <person name="Grimwood J."/>
            <person name="Fossdal C.G."/>
            <person name="Hansson D."/>
            <person name="Henrissat B."/>
            <person name="Hietala A."/>
            <person name="Himmelstrand K."/>
            <person name="Hoffmeister D."/>
            <person name="Hogberg N."/>
            <person name="James T.Y."/>
            <person name="Karlsson M."/>
            <person name="Kohler A."/>
            <person name="Kues U."/>
            <person name="Lee Y.H."/>
            <person name="Lin Y.C."/>
            <person name="Lind M."/>
            <person name="Lindquist E."/>
            <person name="Lombard V."/>
            <person name="Lucas S."/>
            <person name="Lunden K."/>
            <person name="Morin E."/>
            <person name="Murat C."/>
            <person name="Park J."/>
            <person name="Raffaello T."/>
            <person name="Rouze P."/>
            <person name="Salamov A."/>
            <person name="Schmutz J."/>
            <person name="Solheim H."/>
            <person name="Stahlberg J."/>
            <person name="Velez H."/>
            <person name="de Vries R.P."/>
            <person name="Wiebenga A."/>
            <person name="Woodward S."/>
            <person name="Yakovlev I."/>
            <person name="Garbelotto M."/>
            <person name="Martin F."/>
            <person name="Grigoriev I.V."/>
            <person name="Stenlid J."/>
        </authorList>
    </citation>
    <scope>NUCLEOTIDE SEQUENCE [LARGE SCALE GENOMIC DNA]</scope>
    <source>
        <strain evidence="2 3">TC 32-1</strain>
    </source>
</reference>
<keyword evidence="3" id="KW-1185">Reference proteome</keyword>
<dbReference type="HOGENOM" id="CLU_2066965_0_0_1"/>
<feature type="compositionally biased region" description="Pro residues" evidence="1">
    <location>
        <begin position="108"/>
        <end position="119"/>
    </location>
</feature>
<sequence length="119" mass="12735">MGSQVVAGVGVLGIDAVKFNILRQLPGSLRSADSPDARQRPLHSSRSHFRFHAHRRPPVDEIPNKTASDSSTPTMQSPSDDMKAQPRPSSDVPAYPPSSDVPHDTKAPIPPDTVPSPSP</sequence>
<dbReference type="InParanoid" id="W4K0V3"/>
<dbReference type="GeneID" id="20665943"/>
<organism evidence="2 3">
    <name type="scientific">Heterobasidion irregulare (strain TC 32-1)</name>
    <dbReference type="NCBI Taxonomy" id="747525"/>
    <lineage>
        <taxon>Eukaryota</taxon>
        <taxon>Fungi</taxon>
        <taxon>Dikarya</taxon>
        <taxon>Basidiomycota</taxon>
        <taxon>Agaricomycotina</taxon>
        <taxon>Agaricomycetes</taxon>
        <taxon>Russulales</taxon>
        <taxon>Bondarzewiaceae</taxon>
        <taxon>Heterobasidion</taxon>
        <taxon>Heterobasidion annosum species complex</taxon>
    </lineage>
</organism>
<protein>
    <submittedName>
        <fullName evidence="2">Uncharacterized protein</fullName>
    </submittedName>
</protein>
<evidence type="ECO:0000256" key="1">
    <source>
        <dbReference type="SAM" id="MobiDB-lite"/>
    </source>
</evidence>
<feature type="compositionally biased region" description="Basic residues" evidence="1">
    <location>
        <begin position="40"/>
        <end position="56"/>
    </location>
</feature>
<proteinExistence type="predicted"/>
<dbReference type="RefSeq" id="XP_009548045.1">
    <property type="nucleotide sequence ID" value="XM_009549750.1"/>
</dbReference>
<feature type="region of interest" description="Disordered" evidence="1">
    <location>
        <begin position="26"/>
        <end position="119"/>
    </location>
</feature>
<name>W4K0V3_HETIT</name>
<dbReference type="KEGG" id="hir:HETIRDRAFT_103854"/>
<feature type="compositionally biased region" description="Polar residues" evidence="1">
    <location>
        <begin position="65"/>
        <end position="79"/>
    </location>
</feature>
<dbReference type="AlphaFoldDB" id="W4K0V3"/>
<gene>
    <name evidence="2" type="ORF">HETIRDRAFT_103854</name>
</gene>
<dbReference type="EMBL" id="KI925460">
    <property type="protein sequence ID" value="ETW79458.1"/>
    <property type="molecule type" value="Genomic_DNA"/>
</dbReference>